<sequence length="68" mass="7343">MQMIGFVLLCIGLMICFFARRIVRGKTKMDPKDEAEMHLLTSGAVIAVRMAGLVVVGVGFVFLLLGAS</sequence>
<reference evidence="2 3" key="1">
    <citation type="journal article" date="2011" name="J. Bacteriol.">
        <title>Complete genome sequence of the cellulose-degrading bacterium Cellulosilyticum lentocellum.</title>
        <authorList>
            <consortium name="US DOE Joint Genome Institute"/>
            <person name="Miller D.A."/>
            <person name="Suen G."/>
            <person name="Bruce D."/>
            <person name="Copeland A."/>
            <person name="Cheng J.F."/>
            <person name="Detter C."/>
            <person name="Goodwin L.A."/>
            <person name="Han C.S."/>
            <person name="Hauser L.J."/>
            <person name="Land M.L."/>
            <person name="Lapidus A."/>
            <person name="Lucas S."/>
            <person name="Meincke L."/>
            <person name="Pitluck S."/>
            <person name="Tapia R."/>
            <person name="Teshima H."/>
            <person name="Woyke T."/>
            <person name="Fox B.G."/>
            <person name="Angert E.R."/>
            <person name="Currie C.R."/>
        </authorList>
    </citation>
    <scope>NUCLEOTIDE SEQUENCE [LARGE SCALE GENOMIC DNA]</scope>
    <source>
        <strain evidence="3">ATCC 49066 / DSM 5427 / NCIMB 11756 / RHM5</strain>
    </source>
</reference>
<dbReference type="STRING" id="642492.Clole_1927"/>
<dbReference type="RefSeq" id="WP_013656941.1">
    <property type="nucleotide sequence ID" value="NC_015275.1"/>
</dbReference>
<keyword evidence="3" id="KW-1185">Reference proteome</keyword>
<dbReference type="KEGG" id="cle:Clole_1927"/>
<evidence type="ECO:0000313" key="3">
    <source>
        <dbReference type="Proteomes" id="UP000008467"/>
    </source>
</evidence>
<dbReference type="Proteomes" id="UP000008467">
    <property type="component" value="Chromosome"/>
</dbReference>
<accession>F2JP32</accession>
<dbReference type="EMBL" id="CP002582">
    <property type="protein sequence ID" value="ADZ83646.1"/>
    <property type="molecule type" value="Genomic_DNA"/>
</dbReference>
<name>F2JP32_CELLD</name>
<feature type="transmembrane region" description="Helical" evidence="1">
    <location>
        <begin position="43"/>
        <end position="65"/>
    </location>
</feature>
<organism evidence="2 3">
    <name type="scientific">Cellulosilyticum lentocellum (strain ATCC 49066 / DSM 5427 / NCIMB 11756 / RHM5)</name>
    <name type="common">Clostridium lentocellum</name>
    <dbReference type="NCBI Taxonomy" id="642492"/>
    <lineage>
        <taxon>Bacteria</taxon>
        <taxon>Bacillati</taxon>
        <taxon>Bacillota</taxon>
        <taxon>Clostridia</taxon>
        <taxon>Lachnospirales</taxon>
        <taxon>Cellulosilyticaceae</taxon>
        <taxon>Cellulosilyticum</taxon>
    </lineage>
</organism>
<proteinExistence type="predicted"/>
<dbReference type="AlphaFoldDB" id="F2JP32"/>
<keyword evidence="1" id="KW-0472">Membrane</keyword>
<gene>
    <name evidence="2" type="ordered locus">Clole_1927</name>
</gene>
<evidence type="ECO:0000256" key="1">
    <source>
        <dbReference type="SAM" id="Phobius"/>
    </source>
</evidence>
<protein>
    <submittedName>
        <fullName evidence="2">Uncharacterized protein</fullName>
    </submittedName>
</protein>
<keyword evidence="1" id="KW-0812">Transmembrane</keyword>
<keyword evidence="1" id="KW-1133">Transmembrane helix</keyword>
<dbReference type="HOGENOM" id="CLU_2786288_0_0_9"/>
<evidence type="ECO:0000313" key="2">
    <source>
        <dbReference type="EMBL" id="ADZ83646.1"/>
    </source>
</evidence>